<dbReference type="Pfam" id="PF00072">
    <property type="entry name" value="Response_reg"/>
    <property type="match status" value="1"/>
</dbReference>
<dbReference type="Pfam" id="PF13493">
    <property type="entry name" value="DUF4118"/>
    <property type="match status" value="1"/>
</dbReference>
<dbReference type="GO" id="GO:0000155">
    <property type="term" value="F:phosphorelay sensor kinase activity"/>
    <property type="evidence" value="ECO:0007669"/>
    <property type="project" value="InterPro"/>
</dbReference>
<keyword evidence="11" id="KW-0902">Two-component regulatory system</keyword>
<dbReference type="RefSeq" id="WP_145277589.1">
    <property type="nucleotide sequence ID" value="NZ_CP036426.1"/>
</dbReference>
<dbReference type="PANTHER" id="PTHR43047">
    <property type="entry name" value="TWO-COMPONENT HISTIDINE PROTEIN KINASE"/>
    <property type="match status" value="1"/>
</dbReference>
<feature type="transmembrane region" description="Helical" evidence="15">
    <location>
        <begin position="89"/>
        <end position="107"/>
    </location>
</feature>
<evidence type="ECO:0000256" key="6">
    <source>
        <dbReference type="ARBA" id="ARBA00022692"/>
    </source>
</evidence>
<sequence length="508" mass="54668">MDRTTRRIVVRYAFAAVSVALTLPLKLLVIDDTLGTVPPYMLFLFPVILTAWCAGVGPGVLSVALNAAACAYVHHEPTRTLRIEDPREALLLAIFMAEGLLVCWLMGRLHRARVRAEEAKTAQETFLAMVGHELRVPLNPILIEASARLDDPATPPSLRPPFERIRRAAELEARLIDDLLDAVRLGRGRGSFRFQEVDAHEAVRQALEACRADWEARRQAVSVELEATAHRVRGDGGRLQQVVWNLVRNASKFSPEGGTIEVRSRDEPCGTMVIEVTDRGVGLDHGDRDAIFAPFAQAETTAGRFEGLGLGLAICRLIVDAHGGRLDVSSPGRGRGATFSLRLHTLDAAAAEPGSEAEAETEAGPGLDAPDRTPDPEPRPVGDPRRLVLVVDDDETTAQLLSELLGLDGYEVIVAHTVSGAMAAPLGRIGCVITDLDLPDGSGADLARRFRGHNDAPVIALSGYDPGGFDHEACDDAGFAARLVKPVDYPALQAALREAIDRAAPVGR</sequence>
<dbReference type="Gene3D" id="3.30.565.10">
    <property type="entry name" value="Histidine kinase-like ATPase, C-terminal domain"/>
    <property type="match status" value="1"/>
</dbReference>
<dbReference type="PANTHER" id="PTHR43047:SF72">
    <property type="entry name" value="OSMOSENSING HISTIDINE PROTEIN KINASE SLN1"/>
    <property type="match status" value="1"/>
</dbReference>
<dbReference type="SMART" id="SM00448">
    <property type="entry name" value="REC"/>
    <property type="match status" value="1"/>
</dbReference>
<feature type="modified residue" description="4-aspartylphosphate" evidence="13">
    <location>
        <position position="435"/>
    </location>
</feature>
<evidence type="ECO:0000256" key="11">
    <source>
        <dbReference type="ARBA" id="ARBA00023012"/>
    </source>
</evidence>
<dbReference type="PROSITE" id="PS50110">
    <property type="entry name" value="RESPONSE_REGULATORY"/>
    <property type="match status" value="1"/>
</dbReference>
<dbReference type="EC" id="2.7.13.3" evidence="3"/>
<dbReference type="SUPFAM" id="SSF52172">
    <property type="entry name" value="CheY-like"/>
    <property type="match status" value="1"/>
</dbReference>
<feature type="transmembrane region" description="Helical" evidence="15">
    <location>
        <begin position="12"/>
        <end position="30"/>
    </location>
</feature>
<evidence type="ECO:0000313" key="18">
    <source>
        <dbReference type="EMBL" id="QDV38803.1"/>
    </source>
</evidence>
<dbReference type="Pfam" id="PF00512">
    <property type="entry name" value="HisKA"/>
    <property type="match status" value="1"/>
</dbReference>
<evidence type="ECO:0000256" key="3">
    <source>
        <dbReference type="ARBA" id="ARBA00012438"/>
    </source>
</evidence>
<dbReference type="InterPro" id="IPR038318">
    <property type="entry name" value="KdpD_sf"/>
</dbReference>
<dbReference type="GO" id="GO:0009927">
    <property type="term" value="F:histidine phosphotransfer kinase activity"/>
    <property type="evidence" value="ECO:0007669"/>
    <property type="project" value="TreeGrafter"/>
</dbReference>
<evidence type="ECO:0000256" key="15">
    <source>
        <dbReference type="SAM" id="Phobius"/>
    </source>
</evidence>
<dbReference type="SUPFAM" id="SSF55874">
    <property type="entry name" value="ATPase domain of HSP90 chaperone/DNA topoisomerase II/histidine kinase"/>
    <property type="match status" value="1"/>
</dbReference>
<dbReference type="OrthoDB" id="9809348at2"/>
<evidence type="ECO:0000256" key="8">
    <source>
        <dbReference type="ARBA" id="ARBA00022777"/>
    </source>
</evidence>
<evidence type="ECO:0000259" key="17">
    <source>
        <dbReference type="PROSITE" id="PS50110"/>
    </source>
</evidence>
<evidence type="ECO:0000256" key="13">
    <source>
        <dbReference type="PROSITE-ProRule" id="PRU00169"/>
    </source>
</evidence>
<evidence type="ECO:0000256" key="4">
    <source>
        <dbReference type="ARBA" id="ARBA00022553"/>
    </source>
</evidence>
<name>A0A518HDA2_9BACT</name>
<dbReference type="KEGG" id="tpla:ElP_67600"/>
<dbReference type="Gene3D" id="1.10.287.130">
    <property type="match status" value="1"/>
</dbReference>
<dbReference type="Pfam" id="PF02518">
    <property type="entry name" value="HATPase_c"/>
    <property type="match status" value="1"/>
</dbReference>
<dbReference type="Gene3D" id="1.20.120.620">
    <property type="entry name" value="Backbone structure of the membrane domain of e. Coli histidine kinase receptor kdpd"/>
    <property type="match status" value="1"/>
</dbReference>
<keyword evidence="6 15" id="KW-0812">Transmembrane</keyword>
<evidence type="ECO:0000256" key="9">
    <source>
        <dbReference type="ARBA" id="ARBA00022840"/>
    </source>
</evidence>
<accession>A0A518HDA2</accession>
<comment type="subcellular location">
    <subcellularLocation>
        <location evidence="2">Membrane</location>
        <topology evidence="2">Multi-pass membrane protein</topology>
    </subcellularLocation>
</comment>
<dbReference type="InterPro" id="IPR001789">
    <property type="entry name" value="Sig_transdc_resp-reg_receiver"/>
</dbReference>
<evidence type="ECO:0000256" key="2">
    <source>
        <dbReference type="ARBA" id="ARBA00004141"/>
    </source>
</evidence>
<evidence type="ECO:0000256" key="1">
    <source>
        <dbReference type="ARBA" id="ARBA00000085"/>
    </source>
</evidence>
<dbReference type="InterPro" id="IPR005467">
    <property type="entry name" value="His_kinase_dom"/>
</dbReference>
<keyword evidence="19" id="KW-1185">Reference proteome</keyword>
<organism evidence="18 19">
    <name type="scientific">Tautonia plasticadhaerens</name>
    <dbReference type="NCBI Taxonomy" id="2527974"/>
    <lineage>
        <taxon>Bacteria</taxon>
        <taxon>Pseudomonadati</taxon>
        <taxon>Planctomycetota</taxon>
        <taxon>Planctomycetia</taxon>
        <taxon>Isosphaerales</taxon>
        <taxon>Isosphaeraceae</taxon>
        <taxon>Tautonia</taxon>
    </lineage>
</organism>
<keyword evidence="7" id="KW-0547">Nucleotide-binding</keyword>
<evidence type="ECO:0000256" key="14">
    <source>
        <dbReference type="SAM" id="MobiDB-lite"/>
    </source>
</evidence>
<dbReference type="PROSITE" id="PS50109">
    <property type="entry name" value="HIS_KIN"/>
    <property type="match status" value="1"/>
</dbReference>
<dbReference type="CDD" id="cd00082">
    <property type="entry name" value="HisKA"/>
    <property type="match status" value="1"/>
</dbReference>
<dbReference type="EMBL" id="CP036426">
    <property type="protein sequence ID" value="QDV38803.1"/>
    <property type="molecule type" value="Genomic_DNA"/>
</dbReference>
<dbReference type="InterPro" id="IPR003594">
    <property type="entry name" value="HATPase_dom"/>
</dbReference>
<reference evidence="18 19" key="1">
    <citation type="submission" date="2019-02" db="EMBL/GenBank/DDBJ databases">
        <title>Deep-cultivation of Planctomycetes and their phenomic and genomic characterization uncovers novel biology.</title>
        <authorList>
            <person name="Wiegand S."/>
            <person name="Jogler M."/>
            <person name="Boedeker C."/>
            <person name="Pinto D."/>
            <person name="Vollmers J."/>
            <person name="Rivas-Marin E."/>
            <person name="Kohn T."/>
            <person name="Peeters S.H."/>
            <person name="Heuer A."/>
            <person name="Rast P."/>
            <person name="Oberbeckmann S."/>
            <person name="Bunk B."/>
            <person name="Jeske O."/>
            <person name="Meyerdierks A."/>
            <person name="Storesund J.E."/>
            <person name="Kallscheuer N."/>
            <person name="Luecker S."/>
            <person name="Lage O.M."/>
            <person name="Pohl T."/>
            <person name="Merkel B.J."/>
            <person name="Hornburger P."/>
            <person name="Mueller R.-W."/>
            <person name="Bruemmer F."/>
            <person name="Labrenz M."/>
            <person name="Spormann A.M."/>
            <person name="Op den Camp H."/>
            <person name="Overmann J."/>
            <person name="Amann R."/>
            <person name="Jetten M.S.M."/>
            <person name="Mascher T."/>
            <person name="Medema M.H."/>
            <person name="Devos D.P."/>
            <person name="Kaster A.-K."/>
            <person name="Ovreas L."/>
            <person name="Rohde M."/>
            <person name="Galperin M.Y."/>
            <person name="Jogler C."/>
        </authorList>
    </citation>
    <scope>NUCLEOTIDE SEQUENCE [LARGE SCALE GENOMIC DNA]</scope>
    <source>
        <strain evidence="18 19">ElP</strain>
    </source>
</reference>
<keyword evidence="8" id="KW-0418">Kinase</keyword>
<dbReference type="GO" id="GO:0005524">
    <property type="term" value="F:ATP binding"/>
    <property type="evidence" value="ECO:0007669"/>
    <property type="project" value="UniProtKB-KW"/>
</dbReference>
<dbReference type="InterPro" id="IPR036890">
    <property type="entry name" value="HATPase_C_sf"/>
</dbReference>
<proteinExistence type="predicted"/>
<keyword evidence="9" id="KW-0067">ATP-binding</keyword>
<evidence type="ECO:0000256" key="5">
    <source>
        <dbReference type="ARBA" id="ARBA00022679"/>
    </source>
</evidence>
<evidence type="ECO:0000259" key="16">
    <source>
        <dbReference type="PROSITE" id="PS50109"/>
    </source>
</evidence>
<gene>
    <name evidence="18" type="primary">arcB_6</name>
    <name evidence="18" type="ORF">ElP_67600</name>
</gene>
<feature type="region of interest" description="Disordered" evidence="14">
    <location>
        <begin position="350"/>
        <end position="385"/>
    </location>
</feature>
<feature type="transmembrane region" description="Helical" evidence="15">
    <location>
        <begin position="42"/>
        <end position="68"/>
    </location>
</feature>
<keyword evidence="4 13" id="KW-0597">Phosphoprotein</keyword>
<keyword evidence="12 15" id="KW-0472">Membrane</keyword>
<feature type="domain" description="Response regulatory" evidence="17">
    <location>
        <begin position="387"/>
        <end position="500"/>
    </location>
</feature>
<protein>
    <recommendedName>
        <fullName evidence="3">histidine kinase</fullName>
        <ecNumber evidence="3">2.7.13.3</ecNumber>
    </recommendedName>
</protein>
<comment type="catalytic activity">
    <reaction evidence="1">
        <text>ATP + protein L-histidine = ADP + protein N-phospho-L-histidine.</text>
        <dbReference type="EC" id="2.7.13.3"/>
    </reaction>
</comment>
<dbReference type="InterPro" id="IPR004358">
    <property type="entry name" value="Sig_transdc_His_kin-like_C"/>
</dbReference>
<dbReference type="PRINTS" id="PR00344">
    <property type="entry name" value="BCTRLSENSOR"/>
</dbReference>
<evidence type="ECO:0000256" key="10">
    <source>
        <dbReference type="ARBA" id="ARBA00022989"/>
    </source>
</evidence>
<dbReference type="InterPro" id="IPR011006">
    <property type="entry name" value="CheY-like_superfamily"/>
</dbReference>
<evidence type="ECO:0000256" key="12">
    <source>
        <dbReference type="ARBA" id="ARBA00023136"/>
    </source>
</evidence>
<dbReference type="Proteomes" id="UP000317835">
    <property type="component" value="Chromosome"/>
</dbReference>
<evidence type="ECO:0000313" key="19">
    <source>
        <dbReference type="Proteomes" id="UP000317835"/>
    </source>
</evidence>
<dbReference type="InterPro" id="IPR036097">
    <property type="entry name" value="HisK_dim/P_sf"/>
</dbReference>
<dbReference type="SUPFAM" id="SSF47384">
    <property type="entry name" value="Homodimeric domain of signal transducing histidine kinase"/>
    <property type="match status" value="1"/>
</dbReference>
<dbReference type="SMART" id="SM00388">
    <property type="entry name" value="HisKA"/>
    <property type="match status" value="1"/>
</dbReference>
<feature type="domain" description="Histidine kinase" evidence="16">
    <location>
        <begin position="129"/>
        <end position="347"/>
    </location>
</feature>
<feature type="compositionally biased region" description="Basic and acidic residues" evidence="14">
    <location>
        <begin position="369"/>
        <end position="385"/>
    </location>
</feature>
<dbReference type="GO" id="GO:0005886">
    <property type="term" value="C:plasma membrane"/>
    <property type="evidence" value="ECO:0007669"/>
    <property type="project" value="TreeGrafter"/>
</dbReference>
<keyword evidence="5 18" id="KW-0808">Transferase</keyword>
<dbReference type="Gene3D" id="3.40.50.2300">
    <property type="match status" value="1"/>
</dbReference>
<dbReference type="InterPro" id="IPR003661">
    <property type="entry name" value="HisK_dim/P_dom"/>
</dbReference>
<keyword evidence="10 15" id="KW-1133">Transmembrane helix</keyword>
<dbReference type="SMART" id="SM00387">
    <property type="entry name" value="HATPase_c"/>
    <property type="match status" value="1"/>
</dbReference>
<evidence type="ECO:0000256" key="7">
    <source>
        <dbReference type="ARBA" id="ARBA00022741"/>
    </source>
</evidence>
<dbReference type="AlphaFoldDB" id="A0A518HDA2"/>
<dbReference type="InterPro" id="IPR025201">
    <property type="entry name" value="KdpD_TM"/>
</dbReference>